<evidence type="ECO:0000313" key="1">
    <source>
        <dbReference type="EMBL" id="GES23654.1"/>
    </source>
</evidence>
<dbReference type="AlphaFoldDB" id="A0A5M3XQW6"/>
<organism evidence="1 2">
    <name type="scientific">Acrocarpospora pleiomorpha</name>
    <dbReference type="NCBI Taxonomy" id="90975"/>
    <lineage>
        <taxon>Bacteria</taxon>
        <taxon>Bacillati</taxon>
        <taxon>Actinomycetota</taxon>
        <taxon>Actinomycetes</taxon>
        <taxon>Streptosporangiales</taxon>
        <taxon>Streptosporangiaceae</taxon>
        <taxon>Acrocarpospora</taxon>
    </lineage>
</organism>
<gene>
    <name evidence="1" type="ORF">Aple_065530</name>
</gene>
<dbReference type="EMBL" id="BLAF01000043">
    <property type="protein sequence ID" value="GES23654.1"/>
    <property type="molecule type" value="Genomic_DNA"/>
</dbReference>
<accession>A0A5M3XQW6</accession>
<comment type="caution">
    <text evidence="1">The sequence shown here is derived from an EMBL/GenBank/DDBJ whole genome shotgun (WGS) entry which is preliminary data.</text>
</comment>
<proteinExistence type="predicted"/>
<reference evidence="1 2" key="1">
    <citation type="submission" date="2019-10" db="EMBL/GenBank/DDBJ databases">
        <title>Whole genome shotgun sequence of Acrocarpospora pleiomorpha NBRC 16267.</title>
        <authorList>
            <person name="Ichikawa N."/>
            <person name="Kimura A."/>
            <person name="Kitahashi Y."/>
            <person name="Komaki H."/>
            <person name="Oguchi A."/>
        </authorList>
    </citation>
    <scope>NUCLEOTIDE SEQUENCE [LARGE SCALE GENOMIC DNA]</scope>
    <source>
        <strain evidence="1 2">NBRC 16267</strain>
    </source>
</reference>
<keyword evidence="2" id="KW-1185">Reference proteome</keyword>
<name>A0A5M3XQW6_9ACTN</name>
<sequence length="178" mass="20651">MRDLLGAEADFPAACMPQIEEPWIAEQATGEEIPLEEKQLCFLRRPLPLSCGVFHHCSLENLEDECRYSRLLQLESGLLAHAEITQPIRDPDGMLRVILRENEQVRDLQIGETLVQQLSERAVYLFDSRQMALLLLNTPCSSQRYRRDYQGCDRDKNADHYGPYWHDHFPAIRPNTEN</sequence>
<dbReference type="Proteomes" id="UP000377595">
    <property type="component" value="Unassembled WGS sequence"/>
</dbReference>
<protein>
    <submittedName>
        <fullName evidence="1">Uncharacterized protein</fullName>
    </submittedName>
</protein>
<evidence type="ECO:0000313" key="2">
    <source>
        <dbReference type="Proteomes" id="UP000377595"/>
    </source>
</evidence>